<keyword evidence="2" id="KW-1133">Transmembrane helix</keyword>
<feature type="transmembrane region" description="Helical" evidence="2">
    <location>
        <begin position="109"/>
        <end position="129"/>
    </location>
</feature>
<feature type="transmembrane region" description="Helical" evidence="2">
    <location>
        <begin position="280"/>
        <end position="300"/>
    </location>
</feature>
<dbReference type="Proteomes" id="UP000654993">
    <property type="component" value="Unassembled WGS sequence"/>
</dbReference>
<dbReference type="PANTHER" id="PTHR42736">
    <property type="entry name" value="PROTEIN-GLUTAMINE GAMMA-GLUTAMYLTRANSFERASE"/>
    <property type="match status" value="1"/>
</dbReference>
<reference evidence="4" key="1">
    <citation type="submission" date="2020-08" db="EMBL/GenBank/DDBJ databases">
        <authorList>
            <person name="Uke A."/>
            <person name="Chhe C."/>
            <person name="Baramee S."/>
            <person name="Kosugi A."/>
        </authorList>
    </citation>
    <scope>NUCLEOTIDE SEQUENCE</scope>
    <source>
        <strain evidence="4">DA-C8</strain>
    </source>
</reference>
<evidence type="ECO:0000259" key="3">
    <source>
        <dbReference type="SMART" id="SM00460"/>
    </source>
</evidence>
<dbReference type="Gene3D" id="3.10.620.30">
    <property type="match status" value="1"/>
</dbReference>
<feature type="compositionally biased region" description="Polar residues" evidence="1">
    <location>
        <begin position="259"/>
        <end position="270"/>
    </location>
</feature>
<feature type="transmembrane region" description="Helical" evidence="2">
    <location>
        <begin position="768"/>
        <end position="787"/>
    </location>
</feature>
<dbReference type="SUPFAM" id="SSF54001">
    <property type="entry name" value="Cysteine proteinases"/>
    <property type="match status" value="1"/>
</dbReference>
<feature type="transmembrane region" description="Helical" evidence="2">
    <location>
        <begin position="54"/>
        <end position="74"/>
    </location>
</feature>
<keyword evidence="2" id="KW-0472">Membrane</keyword>
<comment type="caution">
    <text evidence="4">The sequence shown here is derived from an EMBL/GenBank/DDBJ whole genome shotgun (WGS) entry which is preliminary data.</text>
</comment>
<dbReference type="Pfam" id="PF13559">
    <property type="entry name" value="DUF4129"/>
    <property type="match status" value="1"/>
</dbReference>
<dbReference type="InterPro" id="IPR025403">
    <property type="entry name" value="TgpA-like_C"/>
</dbReference>
<feature type="transmembrane region" description="Helical" evidence="2">
    <location>
        <begin position="168"/>
        <end position="186"/>
    </location>
</feature>
<evidence type="ECO:0000313" key="5">
    <source>
        <dbReference type="Proteomes" id="UP000654993"/>
    </source>
</evidence>
<protein>
    <recommendedName>
        <fullName evidence="3">Transglutaminase-like domain-containing protein</fullName>
    </recommendedName>
</protein>
<dbReference type="Pfam" id="PF01841">
    <property type="entry name" value="Transglut_core"/>
    <property type="match status" value="1"/>
</dbReference>
<feature type="domain" description="Transglutaminase-like" evidence="3">
    <location>
        <begin position="615"/>
        <end position="689"/>
    </location>
</feature>
<dbReference type="AlphaFoldDB" id="A0A916QGU2"/>
<evidence type="ECO:0000313" key="4">
    <source>
        <dbReference type="EMBL" id="GFR39434.1"/>
    </source>
</evidence>
<dbReference type="SMART" id="SM00460">
    <property type="entry name" value="TGc"/>
    <property type="match status" value="1"/>
</dbReference>
<feature type="region of interest" description="Disordered" evidence="1">
    <location>
        <begin position="251"/>
        <end position="270"/>
    </location>
</feature>
<dbReference type="EMBL" id="BMAQ01000045">
    <property type="protein sequence ID" value="GFR39434.1"/>
    <property type="molecule type" value="Genomic_DNA"/>
</dbReference>
<organism evidence="4 5">
    <name type="scientific">Insulibacter thermoxylanivorax</name>
    <dbReference type="NCBI Taxonomy" id="2749268"/>
    <lineage>
        <taxon>Bacteria</taxon>
        <taxon>Bacillati</taxon>
        <taxon>Bacillota</taxon>
        <taxon>Bacilli</taxon>
        <taxon>Bacillales</taxon>
        <taxon>Paenibacillaceae</taxon>
        <taxon>Insulibacter</taxon>
    </lineage>
</organism>
<evidence type="ECO:0000256" key="2">
    <source>
        <dbReference type="SAM" id="Phobius"/>
    </source>
</evidence>
<sequence length="889" mass="99133">MLEFQLSQTTRTAPTARTTQPSQTTQTEQNAHTAQTANLARSSMSRAKDGGEPYPWLSAGIATLLLFVLLTEWIRPLTQLAMVTGIHVIDPFLIAVFGFVALDYLRLNMWIAWPLKLVVCWVLISLFYYDSFLFDRTWWQEYGAVSMRDLEHLLAGHTAAISGENRTLLLLAGFSLMIYSLHTIIVRRQYVGWFVTLTVAYLAVLQLGFGLDTTRGVMVSVVAGLILSAVLTPLRWRSLIAAADARRSGFAGGRRSSRQQSTDQVPRSSSEFAIPRSKQLAAVLCSLMVIGLAVLSGLWMTANQPRLAQPWRWNVHAFIQEAASLARGSLPLKTTVRSSWLGVGQSGYSPGEYTLGGQVIPADTPVFTARSETVTYWRGESKAYYDGRGWSNGDVDQAVIEVPNPTAEGSGSDRGTDAGRSVFSHDTIIIQEIKMDETASWFLENTLFSGGEILSAEVLSVFSSNSSDRVNDSNGSAKTETGTAAGRSSYLLMLDPASQQYWIEAADSHVRSYRVKVRPIPHDSFESARIDRLYREAAADGLQIPLPEEEKRRYLQLPESMSTRVYELASRITAGSDTDLARARALAEYLRSNYAYDLDGHGKPAEGMDFVEYFLFESPFGYCDHFSTSMVVMLRMNGIAARWVAGFAPGNLTMEDNGEVRSDVRALHAHSWVEAYIPEVGWIAFEPTPGYADRLGAVSALAVDTAASRDELGSAAPAWWQGPASILITQVSKEVEQMEGDWLTRVHKWTQEQYNEWLSKLPDDISGVQLAIITSAVCALIILGFIARRPLRMMLLQRRIDQRIRGMERRGGTLAVLELLWQDVMRRHGTLKPGQTLREYVLALPLRTEEQRQALIELAHLYETVRYDERLPARISRSRMSRLWRAALG</sequence>
<feature type="transmembrane region" description="Helical" evidence="2">
    <location>
        <begin position="80"/>
        <end position="102"/>
    </location>
</feature>
<dbReference type="PANTHER" id="PTHR42736:SF1">
    <property type="entry name" value="PROTEIN-GLUTAMINE GAMMA-GLUTAMYLTRANSFERASE"/>
    <property type="match status" value="1"/>
</dbReference>
<gene>
    <name evidence="4" type="ORF">PRECH8_27300</name>
</gene>
<feature type="transmembrane region" description="Helical" evidence="2">
    <location>
        <begin position="193"/>
        <end position="211"/>
    </location>
</feature>
<dbReference type="InterPro" id="IPR038765">
    <property type="entry name" value="Papain-like_cys_pep_sf"/>
</dbReference>
<feature type="compositionally biased region" description="Low complexity" evidence="1">
    <location>
        <begin position="7"/>
        <end position="27"/>
    </location>
</feature>
<reference evidence="4" key="2">
    <citation type="journal article" date="2021" name="Data Brief">
        <title>Draft genome sequence data of the facultative, thermophilic, xylanolytic bacterium Paenibacillus sp. strain DA-C8.</title>
        <authorList>
            <person name="Chhe C."/>
            <person name="Uke A."/>
            <person name="Baramee S."/>
            <person name="Ungkulpasvich U."/>
            <person name="Tachaapaikoon C."/>
            <person name="Pason P."/>
            <person name="Waeonukul R."/>
            <person name="Ratanakhanokchai K."/>
            <person name="Kosugi A."/>
        </authorList>
    </citation>
    <scope>NUCLEOTIDE SEQUENCE</scope>
    <source>
        <strain evidence="4">DA-C8</strain>
    </source>
</reference>
<accession>A0A916QGU2</accession>
<feature type="region of interest" description="Disordered" evidence="1">
    <location>
        <begin position="1"/>
        <end position="32"/>
    </location>
</feature>
<feature type="transmembrane region" description="Helical" evidence="2">
    <location>
        <begin position="217"/>
        <end position="236"/>
    </location>
</feature>
<dbReference type="InterPro" id="IPR052901">
    <property type="entry name" value="Bact_TGase-like"/>
</dbReference>
<proteinExistence type="predicted"/>
<dbReference type="InterPro" id="IPR002931">
    <property type="entry name" value="Transglutaminase-like"/>
</dbReference>
<keyword evidence="2" id="KW-0812">Transmembrane</keyword>
<evidence type="ECO:0000256" key="1">
    <source>
        <dbReference type="SAM" id="MobiDB-lite"/>
    </source>
</evidence>
<name>A0A916QGU2_9BACL</name>
<keyword evidence="5" id="KW-1185">Reference proteome</keyword>